<dbReference type="Pfam" id="PF13831">
    <property type="entry name" value="PHD_2"/>
    <property type="match status" value="1"/>
</dbReference>
<dbReference type="CDD" id="cd15572">
    <property type="entry name" value="PHD_BRPF"/>
    <property type="match status" value="1"/>
</dbReference>
<dbReference type="GO" id="GO:0008270">
    <property type="term" value="F:zinc ion binding"/>
    <property type="evidence" value="ECO:0007669"/>
    <property type="project" value="UniProtKB-KW"/>
</dbReference>
<evidence type="ECO:0000256" key="8">
    <source>
        <dbReference type="SAM" id="Coils"/>
    </source>
</evidence>
<evidence type="ECO:0000256" key="6">
    <source>
        <dbReference type="ARBA" id="ARBA00023242"/>
    </source>
</evidence>
<evidence type="ECO:0000259" key="9">
    <source>
        <dbReference type="PROSITE" id="PS50016"/>
    </source>
</evidence>
<gene>
    <name evidence="11" type="primary">BRPF1_3</name>
    <name evidence="11" type="ORF">g.11321</name>
</gene>
<dbReference type="InterPro" id="IPR011011">
    <property type="entry name" value="Znf_FYVE_PHD"/>
</dbReference>
<evidence type="ECO:0000256" key="7">
    <source>
        <dbReference type="PROSITE-ProRule" id="PRU00146"/>
    </source>
</evidence>
<evidence type="ECO:0000256" key="3">
    <source>
        <dbReference type="ARBA" id="ARBA00022737"/>
    </source>
</evidence>
<accession>A0A6G1S6E1</accession>
<feature type="domain" description="PHD-type" evidence="10">
    <location>
        <begin position="194"/>
        <end position="336"/>
    </location>
</feature>
<sequence length="522" mass="60842">MALDITAKIPIIRVVSDSVEKEQQKKLNLPQPSFRKIPKQDYMRRKHTATKYYKDKSKEGISKDCYFHYKEPTQEELNNTVEYDMDLEDINWLEQFNEQNGGTLRVTDSDFEKIMDRLEKESYFESVKSGQGSRHDVDEDAVCAVCDIGDCHNTNVIIFCDMCDLAVHQECYGVPYIPLGQWLCKRCQLSPAQNVECCLCPNLGGAFKQTEFTDFPMTTDNNSDKKKHKIKNKKGWAHVVCALWVPEVAFANTVFLEPIEGIENIDAARWKLKCYICNQRQKGACIQCSKPNCYQPFHVTCAKQAGLFMRISPFQYERDGETFSDVRRFAYCDKHTPAGENKKAGMYSGDESDEDFDSERYRKKEMFRKKNIKRARDKLAKQIVEYKKEAAIVKVEDDKLLGIAKTLRVPKKKSISPGLDKIRLEYVQRIHAYWLHKRKARNGVPLLRRLQVSFNPRTDLCIDRNSEEDRYNALRYDVEKARILLGEMKRRENLKTRALRKSIEIIRCKFDVIDMEEPADEE</sequence>
<dbReference type="InterPro" id="IPR034732">
    <property type="entry name" value="EPHD"/>
</dbReference>
<keyword evidence="4 7" id="KW-0863">Zinc-finger</keyword>
<feature type="coiled-coil region" evidence="8">
    <location>
        <begin position="369"/>
        <end position="396"/>
    </location>
</feature>
<dbReference type="GO" id="GO:0005634">
    <property type="term" value="C:nucleus"/>
    <property type="evidence" value="ECO:0007669"/>
    <property type="project" value="UniProtKB-SubCell"/>
</dbReference>
<keyword evidence="3" id="KW-0677">Repeat</keyword>
<name>A0A6G1S6E1_9ACAR</name>
<dbReference type="InterPro" id="IPR050701">
    <property type="entry name" value="Histone_Mod_Regulator"/>
</dbReference>
<dbReference type="InterPro" id="IPR019786">
    <property type="entry name" value="Zinc_finger_PHD-type_CS"/>
</dbReference>
<dbReference type="InterPro" id="IPR013083">
    <property type="entry name" value="Znf_RING/FYVE/PHD"/>
</dbReference>
<dbReference type="InterPro" id="IPR001965">
    <property type="entry name" value="Znf_PHD"/>
</dbReference>
<dbReference type="FunFam" id="3.30.40.10:FF:000007">
    <property type="entry name" value="Bromodomain containing 1, isoform CRA_b"/>
    <property type="match status" value="1"/>
</dbReference>
<evidence type="ECO:0000259" key="10">
    <source>
        <dbReference type="PROSITE" id="PS51805"/>
    </source>
</evidence>
<dbReference type="PROSITE" id="PS51805">
    <property type="entry name" value="EPHD"/>
    <property type="match status" value="1"/>
</dbReference>
<evidence type="ECO:0000256" key="4">
    <source>
        <dbReference type="ARBA" id="ARBA00022771"/>
    </source>
</evidence>
<dbReference type="PROSITE" id="PS50016">
    <property type="entry name" value="ZF_PHD_2"/>
    <property type="match status" value="1"/>
</dbReference>
<dbReference type="InterPro" id="IPR019787">
    <property type="entry name" value="Znf_PHD-finger"/>
</dbReference>
<dbReference type="AlphaFoldDB" id="A0A6G1S6E1"/>
<dbReference type="InterPro" id="IPR019542">
    <property type="entry name" value="Enhancer_polycomb-like_N"/>
</dbReference>
<keyword evidence="8" id="KW-0175">Coiled coil</keyword>
<dbReference type="Pfam" id="PF10513">
    <property type="entry name" value="EPL1"/>
    <property type="match status" value="1"/>
</dbReference>
<dbReference type="Gene3D" id="3.30.40.10">
    <property type="entry name" value="Zinc/RING finger domain, C3HC4 (zinc finger)"/>
    <property type="match status" value="2"/>
</dbReference>
<evidence type="ECO:0000256" key="5">
    <source>
        <dbReference type="ARBA" id="ARBA00022833"/>
    </source>
</evidence>
<dbReference type="PROSITE" id="PS01359">
    <property type="entry name" value="ZF_PHD_1"/>
    <property type="match status" value="1"/>
</dbReference>
<reference evidence="11" key="1">
    <citation type="submission" date="2018-10" db="EMBL/GenBank/DDBJ databases">
        <title>Transcriptome assembly of Aceria tosichella (Wheat curl mite) Type 2.</title>
        <authorList>
            <person name="Scully E.D."/>
            <person name="Geib S.M."/>
            <person name="Palmer N.A."/>
            <person name="Gupta A.K."/>
            <person name="Sarath G."/>
            <person name="Tatineni S."/>
        </authorList>
    </citation>
    <scope>NUCLEOTIDE SEQUENCE</scope>
    <source>
        <strain evidence="11">LincolnNE</strain>
    </source>
</reference>
<dbReference type="GO" id="GO:0006357">
    <property type="term" value="P:regulation of transcription by RNA polymerase II"/>
    <property type="evidence" value="ECO:0007669"/>
    <property type="project" value="TreeGrafter"/>
</dbReference>
<dbReference type="SUPFAM" id="SSF57903">
    <property type="entry name" value="FYVE/PHD zinc finger"/>
    <property type="match status" value="1"/>
</dbReference>
<dbReference type="PANTHER" id="PTHR13793">
    <property type="entry name" value="PHD FINGER PROTEINS"/>
    <property type="match status" value="1"/>
</dbReference>
<dbReference type="SMART" id="SM00249">
    <property type="entry name" value="PHD"/>
    <property type="match status" value="2"/>
</dbReference>
<dbReference type="FunFam" id="3.30.40.10:FF:000008">
    <property type="entry name" value="Bromodomain containing 1, isoform CRA_a"/>
    <property type="match status" value="1"/>
</dbReference>
<feature type="domain" description="PHD-type" evidence="9">
    <location>
        <begin position="140"/>
        <end position="190"/>
    </location>
</feature>
<dbReference type="Pfam" id="PF13832">
    <property type="entry name" value="zf-HC5HC2H_2"/>
    <property type="match status" value="1"/>
</dbReference>
<proteinExistence type="predicted"/>
<keyword evidence="6" id="KW-0539">Nucleus</keyword>
<keyword evidence="2" id="KW-0479">Metal-binding</keyword>
<organism evidence="11">
    <name type="scientific">Aceria tosichella</name>
    <name type="common">wheat curl mite</name>
    <dbReference type="NCBI Taxonomy" id="561515"/>
    <lineage>
        <taxon>Eukaryota</taxon>
        <taxon>Metazoa</taxon>
        <taxon>Ecdysozoa</taxon>
        <taxon>Arthropoda</taxon>
        <taxon>Chelicerata</taxon>
        <taxon>Arachnida</taxon>
        <taxon>Acari</taxon>
        <taxon>Acariformes</taxon>
        <taxon>Trombidiformes</taxon>
        <taxon>Prostigmata</taxon>
        <taxon>Eupodina</taxon>
        <taxon>Eriophyoidea</taxon>
        <taxon>Eriophyidae</taxon>
        <taxon>Eriophyinae</taxon>
        <taxon>Aceriini</taxon>
        <taxon>Aceria</taxon>
    </lineage>
</organism>
<comment type="subcellular location">
    <subcellularLocation>
        <location evidence="1">Nucleus</location>
    </subcellularLocation>
</comment>
<evidence type="ECO:0000256" key="1">
    <source>
        <dbReference type="ARBA" id="ARBA00004123"/>
    </source>
</evidence>
<protein>
    <submittedName>
        <fullName evidence="11">Peregrin</fullName>
    </submittedName>
</protein>
<keyword evidence="5" id="KW-0862">Zinc</keyword>
<evidence type="ECO:0000313" key="11">
    <source>
        <dbReference type="EMBL" id="MDE45929.1"/>
    </source>
</evidence>
<dbReference type="EMBL" id="GGYP01001158">
    <property type="protein sequence ID" value="MDE45929.1"/>
    <property type="molecule type" value="Transcribed_RNA"/>
</dbReference>
<evidence type="ECO:0000256" key="2">
    <source>
        <dbReference type="ARBA" id="ARBA00022723"/>
    </source>
</evidence>
<dbReference type="PANTHER" id="PTHR13793:SF107">
    <property type="entry name" value="BROMODOMAIN-CONTAINING PROTEIN HOMOLOG"/>
    <property type="match status" value="1"/>
</dbReference>